<gene>
    <name evidence="1" type="ORF">STRIP9103_02619</name>
</gene>
<evidence type="ECO:0000313" key="1">
    <source>
        <dbReference type="EMBL" id="EKX60295.1"/>
    </source>
</evidence>
<name>L1KIL4_9ACTN</name>
<evidence type="ECO:0000313" key="2">
    <source>
        <dbReference type="Proteomes" id="UP000010411"/>
    </source>
</evidence>
<accession>L1KIL4</accession>
<dbReference type="AlphaFoldDB" id="L1KIL4"/>
<organism evidence="1 2">
    <name type="scientific">Streptomyces ipomoeae 91-03</name>
    <dbReference type="NCBI Taxonomy" id="698759"/>
    <lineage>
        <taxon>Bacteria</taxon>
        <taxon>Bacillati</taxon>
        <taxon>Actinomycetota</taxon>
        <taxon>Actinomycetes</taxon>
        <taxon>Kitasatosporales</taxon>
        <taxon>Streptomycetaceae</taxon>
        <taxon>Streptomyces</taxon>
    </lineage>
</organism>
<comment type="caution">
    <text evidence="1">The sequence shown here is derived from an EMBL/GenBank/DDBJ whole genome shotgun (WGS) entry which is preliminary data.</text>
</comment>
<keyword evidence="2" id="KW-1185">Reference proteome</keyword>
<protein>
    <submittedName>
        <fullName evidence="1">Uncharacterized protein</fullName>
    </submittedName>
</protein>
<sequence length="76" mass="8346">MGHGSHVTPLLLSLARLGHRLITCPRDREPFPRSWHMSTPPVRLCPRPHPVSLDPAATSTFLLVACGSESWPRPSG</sequence>
<proteinExistence type="predicted"/>
<dbReference type="Proteomes" id="UP000010411">
    <property type="component" value="Unassembled WGS sequence"/>
</dbReference>
<reference evidence="1 2" key="1">
    <citation type="submission" date="2012-11" db="EMBL/GenBank/DDBJ databases">
        <authorList>
            <person name="Huguet-Tapia J.C."/>
            <person name="Durkin A.S."/>
            <person name="Pettis G.S."/>
            <person name="Badger J.H."/>
        </authorList>
    </citation>
    <scope>NUCLEOTIDE SEQUENCE [LARGE SCALE GENOMIC DNA]</scope>
    <source>
        <strain evidence="1 2">91-03</strain>
    </source>
</reference>
<dbReference type="EMBL" id="AEJC01000665">
    <property type="protein sequence ID" value="EKX60295.1"/>
    <property type="molecule type" value="Genomic_DNA"/>
</dbReference>
<dbReference type="PATRIC" id="fig|698759.3.peg.9022"/>